<protein>
    <submittedName>
        <fullName evidence="3">Nicotinamidase/pyrazinamidase</fullName>
    </submittedName>
</protein>
<proteinExistence type="inferred from homology"/>
<dbReference type="InterPro" id="IPR052347">
    <property type="entry name" value="Isochorismatase_Nicotinamidase"/>
</dbReference>
<dbReference type="GO" id="GO:0016787">
    <property type="term" value="F:hydrolase activity"/>
    <property type="evidence" value="ECO:0007669"/>
    <property type="project" value="UniProtKB-KW"/>
</dbReference>
<organism evidence="3 4">
    <name type="scientific">Legionella sainthelensi</name>
    <dbReference type="NCBI Taxonomy" id="28087"/>
    <lineage>
        <taxon>Bacteria</taxon>
        <taxon>Pseudomonadati</taxon>
        <taxon>Pseudomonadota</taxon>
        <taxon>Gammaproteobacteria</taxon>
        <taxon>Legionellales</taxon>
        <taxon>Legionellaceae</taxon>
        <taxon>Legionella</taxon>
    </lineage>
</organism>
<keyword evidence="2" id="KW-0378">Hydrolase</keyword>
<comment type="caution">
    <text evidence="3">The sequence shown here is derived from an EMBL/GenBank/DDBJ whole genome shotgun (WGS) entry which is preliminary data.</text>
</comment>
<dbReference type="SUPFAM" id="SSF52499">
    <property type="entry name" value="Isochorismatase-like hydrolases"/>
    <property type="match status" value="1"/>
</dbReference>
<sequence>MKKINKTLIIIDVQNDFMPGGSLAVLDGDAIIPSINQLLPKFDLIVATQDWHPQNHKSFASNYPGKASR</sequence>
<evidence type="ECO:0000256" key="1">
    <source>
        <dbReference type="ARBA" id="ARBA00006336"/>
    </source>
</evidence>
<dbReference type="STRING" id="28087.Lsai_2094"/>
<name>A0A0W0YGD4_9GAMM</name>
<evidence type="ECO:0000313" key="4">
    <source>
        <dbReference type="Proteomes" id="UP000054621"/>
    </source>
</evidence>
<comment type="similarity">
    <text evidence="1">Belongs to the isochorismatase family.</text>
</comment>
<dbReference type="EMBL" id="LNYV01000034">
    <property type="protein sequence ID" value="KTD55964.1"/>
    <property type="molecule type" value="Genomic_DNA"/>
</dbReference>
<accession>A0A0W0YGD4</accession>
<dbReference type="InterPro" id="IPR036380">
    <property type="entry name" value="Isochorismatase-like_sf"/>
</dbReference>
<dbReference type="AlphaFoldDB" id="A0A0W0YGD4"/>
<reference evidence="3 4" key="1">
    <citation type="submission" date="2015-11" db="EMBL/GenBank/DDBJ databases">
        <title>Genomic analysis of 38 Legionella species identifies large and diverse effector repertoires.</title>
        <authorList>
            <person name="Burstein D."/>
            <person name="Amaro F."/>
            <person name="Zusman T."/>
            <person name="Lifshitz Z."/>
            <person name="Cohen O."/>
            <person name="Gilbert J.A."/>
            <person name="Pupko T."/>
            <person name="Shuman H.A."/>
            <person name="Segal G."/>
        </authorList>
    </citation>
    <scope>NUCLEOTIDE SEQUENCE [LARGE SCALE GENOMIC DNA]</scope>
    <source>
        <strain evidence="3 4">Mt.St.Helens-4</strain>
    </source>
</reference>
<evidence type="ECO:0000313" key="3">
    <source>
        <dbReference type="EMBL" id="KTD55964.1"/>
    </source>
</evidence>
<dbReference type="Gene3D" id="3.40.50.850">
    <property type="entry name" value="Isochorismatase-like"/>
    <property type="match status" value="1"/>
</dbReference>
<gene>
    <name evidence="3" type="primary">pncA_1</name>
    <name evidence="3" type="ORF">Lsai_2094</name>
</gene>
<dbReference type="RefSeq" id="WP_261975423.1">
    <property type="nucleotide sequence ID" value="NZ_CAAAJE010000012.1"/>
</dbReference>
<dbReference type="PATRIC" id="fig|28087.4.peg.2258"/>
<dbReference type="eggNOG" id="COG1335">
    <property type="taxonomic scope" value="Bacteria"/>
</dbReference>
<dbReference type="PANTHER" id="PTHR11080">
    <property type="entry name" value="PYRAZINAMIDASE/NICOTINAMIDASE"/>
    <property type="match status" value="1"/>
</dbReference>
<evidence type="ECO:0000256" key="2">
    <source>
        <dbReference type="ARBA" id="ARBA00022801"/>
    </source>
</evidence>
<dbReference type="Proteomes" id="UP000054621">
    <property type="component" value="Unassembled WGS sequence"/>
</dbReference>
<dbReference type="PANTHER" id="PTHR11080:SF2">
    <property type="entry name" value="LD05707P"/>
    <property type="match status" value="1"/>
</dbReference>